<dbReference type="Proteomes" id="UP000250579">
    <property type="component" value="Chromosome"/>
</dbReference>
<dbReference type="EMBL" id="CP022198">
    <property type="protein sequence ID" value="AXA68569.1"/>
    <property type="molecule type" value="Genomic_DNA"/>
</dbReference>
<gene>
    <name evidence="1" type="ORF">CE139_23105</name>
</gene>
<name>A0A2Z5AEJ8_9PSED</name>
<dbReference type="RefSeq" id="WP_007160909.1">
    <property type="nucleotide sequence ID" value="NZ_CP017024.1"/>
</dbReference>
<reference evidence="1 2" key="1">
    <citation type="submission" date="2017-06" db="EMBL/GenBank/DDBJ databases">
        <title>Evolution towards high GC content and high-temperature stress adaptation in endophytic Pseudomonas oryzihabitans impacted its plant-growth promoting traits.</title>
        <authorList>
            <person name="Nascimento F.X."/>
        </authorList>
    </citation>
    <scope>NUCLEOTIDE SEQUENCE [LARGE SCALE GENOMIC DNA]</scope>
    <source>
        <strain evidence="1 2">MS8</strain>
    </source>
</reference>
<sequence length="79" mass="8753">MTTPAHALRGANKNLQDLVAFALDEGWIVARTKGGHVKFLKVGYCPIFTSFTPSDRRAGLNARAQLRRAQPMNELDQTL</sequence>
<evidence type="ECO:0000313" key="2">
    <source>
        <dbReference type="Proteomes" id="UP000250579"/>
    </source>
</evidence>
<organism evidence="1 2">
    <name type="scientific">Pseudomonas oryzihabitans</name>
    <dbReference type="NCBI Taxonomy" id="47885"/>
    <lineage>
        <taxon>Bacteria</taxon>
        <taxon>Pseudomonadati</taxon>
        <taxon>Pseudomonadota</taxon>
        <taxon>Gammaproteobacteria</taxon>
        <taxon>Pseudomonadales</taxon>
        <taxon>Pseudomonadaceae</taxon>
        <taxon>Pseudomonas</taxon>
    </lineage>
</organism>
<proteinExistence type="predicted"/>
<dbReference type="AlphaFoldDB" id="A0A2Z5AEJ8"/>
<evidence type="ECO:0000313" key="1">
    <source>
        <dbReference type="EMBL" id="AXA68569.1"/>
    </source>
</evidence>
<accession>A0A2Z5AEJ8</accession>
<protein>
    <submittedName>
        <fullName evidence="1">Uncharacterized protein</fullName>
    </submittedName>
</protein>